<feature type="compositionally biased region" description="Polar residues" evidence="7">
    <location>
        <begin position="58"/>
        <end position="75"/>
    </location>
</feature>
<dbReference type="Pfam" id="PF06027">
    <property type="entry name" value="SLC35F"/>
    <property type="match status" value="1"/>
</dbReference>
<feature type="transmembrane region" description="Helical" evidence="8">
    <location>
        <begin position="368"/>
        <end position="390"/>
    </location>
</feature>
<keyword evidence="10" id="KW-1185">Reference proteome</keyword>
<name>A0A9N9G6A2_9GLOM</name>
<feature type="transmembrane region" description="Helical" evidence="8">
    <location>
        <begin position="270"/>
        <end position="289"/>
    </location>
</feature>
<feature type="compositionally biased region" description="Low complexity" evidence="7">
    <location>
        <begin position="23"/>
        <end position="43"/>
    </location>
</feature>
<proteinExistence type="inferred from homology"/>
<keyword evidence="3" id="KW-0813">Transport</keyword>
<protein>
    <submittedName>
        <fullName evidence="9">10552_t:CDS:1</fullName>
    </submittedName>
</protein>
<reference evidence="9" key="1">
    <citation type="submission" date="2021-06" db="EMBL/GenBank/DDBJ databases">
        <authorList>
            <person name="Kallberg Y."/>
            <person name="Tangrot J."/>
            <person name="Rosling A."/>
        </authorList>
    </citation>
    <scope>NUCLEOTIDE SEQUENCE</scope>
    <source>
        <strain evidence="9">CL551</strain>
    </source>
</reference>
<evidence type="ECO:0000256" key="2">
    <source>
        <dbReference type="ARBA" id="ARBA00007863"/>
    </source>
</evidence>
<dbReference type="OrthoDB" id="429955at2759"/>
<gene>
    <name evidence="9" type="ORF">AMORRO_LOCUS7055</name>
</gene>
<keyword evidence="5 8" id="KW-1133">Transmembrane helix</keyword>
<dbReference type="InterPro" id="IPR009262">
    <property type="entry name" value="SLC35_F1/F2/F6"/>
</dbReference>
<sequence length="500" mass="56612">MYVCKIRPFSSRSLFTRVLYSTTSTTNTANSSNNKSNEQSTKNKSNKKPNTDTKPYNRTEQSVSGTTNQIANTETAYDRDNVQPEEEIEKMKKHNKKDALEWSAANKQALCPSLVAFDIFNEKTEKELMASYVKEKLGFLLTKRFLLITILGQFLAFCITTTIVTSTKLLQENASFPVTQSALTYFTLFLIYTPITIKQLGWRGYVEMIKNNGLKYIVLSIIDVEGNYFVVLAYNYTSPLSITLLDAWAIFVVVILAIVFLKVKYHWSQYLGVFICLVGIALVFGGDFMSGNKGDFSQATSPVRGDFLCLIGATFYGLSNTFEEYYVRKRPFYEVVGQMGLWGTIISVLQLTALEIDALEATPWNGAIAGYLIAYNFAMVCLYTLAPILFRMASATYFNLALLASDFYTLLFSLYILDYKMTSLYPAAFVCTIVGLITYYIYPSEPPKVEQQEDFTKENYTRDIENNDRVLVTNHDAVLDTNNEAVLREEKNSESIEIVT</sequence>
<evidence type="ECO:0000256" key="8">
    <source>
        <dbReference type="SAM" id="Phobius"/>
    </source>
</evidence>
<dbReference type="SUPFAM" id="SSF103481">
    <property type="entry name" value="Multidrug resistance efflux transporter EmrE"/>
    <property type="match status" value="1"/>
</dbReference>
<comment type="caution">
    <text evidence="9">The sequence shown here is derived from an EMBL/GenBank/DDBJ whole genome shotgun (WGS) entry which is preliminary data.</text>
</comment>
<feature type="transmembrane region" description="Helical" evidence="8">
    <location>
        <begin position="423"/>
        <end position="442"/>
    </location>
</feature>
<comment type="similarity">
    <text evidence="2">Belongs to the SLC35F solute transporter family.</text>
</comment>
<evidence type="ECO:0000256" key="4">
    <source>
        <dbReference type="ARBA" id="ARBA00022692"/>
    </source>
</evidence>
<feature type="transmembrane region" description="Helical" evidence="8">
    <location>
        <begin position="301"/>
        <end position="318"/>
    </location>
</feature>
<feature type="transmembrane region" description="Helical" evidence="8">
    <location>
        <begin position="176"/>
        <end position="195"/>
    </location>
</feature>
<feature type="transmembrane region" description="Helical" evidence="8">
    <location>
        <begin position="242"/>
        <end position="263"/>
    </location>
</feature>
<feature type="transmembrane region" description="Helical" evidence="8">
    <location>
        <begin position="145"/>
        <end position="164"/>
    </location>
</feature>
<comment type="subcellular location">
    <subcellularLocation>
        <location evidence="1">Membrane</location>
        <topology evidence="1">Multi-pass membrane protein</topology>
    </subcellularLocation>
</comment>
<keyword evidence="4 8" id="KW-0812">Transmembrane</keyword>
<dbReference type="Proteomes" id="UP000789342">
    <property type="component" value="Unassembled WGS sequence"/>
</dbReference>
<evidence type="ECO:0000313" key="10">
    <source>
        <dbReference type="Proteomes" id="UP000789342"/>
    </source>
</evidence>
<evidence type="ECO:0000256" key="1">
    <source>
        <dbReference type="ARBA" id="ARBA00004141"/>
    </source>
</evidence>
<evidence type="ECO:0000256" key="6">
    <source>
        <dbReference type="ARBA" id="ARBA00023136"/>
    </source>
</evidence>
<evidence type="ECO:0000313" key="9">
    <source>
        <dbReference type="EMBL" id="CAG8584408.1"/>
    </source>
</evidence>
<keyword evidence="6 8" id="KW-0472">Membrane</keyword>
<accession>A0A9N9G6A2</accession>
<evidence type="ECO:0000256" key="3">
    <source>
        <dbReference type="ARBA" id="ARBA00022448"/>
    </source>
</evidence>
<dbReference type="PANTHER" id="PTHR14233:SF4">
    <property type="entry name" value="SOLUTE CARRIER FAMILY 35 MEMBER F2"/>
    <property type="match status" value="1"/>
</dbReference>
<feature type="transmembrane region" description="Helical" evidence="8">
    <location>
        <begin position="397"/>
        <end position="417"/>
    </location>
</feature>
<dbReference type="InterPro" id="IPR037185">
    <property type="entry name" value="EmrE-like"/>
</dbReference>
<dbReference type="GO" id="GO:0016020">
    <property type="term" value="C:membrane"/>
    <property type="evidence" value="ECO:0007669"/>
    <property type="project" value="UniProtKB-SubCell"/>
</dbReference>
<feature type="transmembrane region" description="Helical" evidence="8">
    <location>
        <begin position="339"/>
        <end position="356"/>
    </location>
</feature>
<evidence type="ECO:0000256" key="5">
    <source>
        <dbReference type="ARBA" id="ARBA00022989"/>
    </source>
</evidence>
<dbReference type="InterPro" id="IPR052221">
    <property type="entry name" value="SLC35F_Transporter"/>
</dbReference>
<dbReference type="AlphaFoldDB" id="A0A9N9G6A2"/>
<dbReference type="GO" id="GO:0022857">
    <property type="term" value="F:transmembrane transporter activity"/>
    <property type="evidence" value="ECO:0007669"/>
    <property type="project" value="InterPro"/>
</dbReference>
<feature type="region of interest" description="Disordered" evidence="7">
    <location>
        <begin position="23"/>
        <end position="83"/>
    </location>
</feature>
<feature type="transmembrane region" description="Helical" evidence="8">
    <location>
        <begin position="216"/>
        <end position="236"/>
    </location>
</feature>
<evidence type="ECO:0000256" key="7">
    <source>
        <dbReference type="SAM" id="MobiDB-lite"/>
    </source>
</evidence>
<organism evidence="9 10">
    <name type="scientific">Acaulospora morrowiae</name>
    <dbReference type="NCBI Taxonomy" id="94023"/>
    <lineage>
        <taxon>Eukaryota</taxon>
        <taxon>Fungi</taxon>
        <taxon>Fungi incertae sedis</taxon>
        <taxon>Mucoromycota</taxon>
        <taxon>Glomeromycotina</taxon>
        <taxon>Glomeromycetes</taxon>
        <taxon>Diversisporales</taxon>
        <taxon>Acaulosporaceae</taxon>
        <taxon>Acaulospora</taxon>
    </lineage>
</organism>
<dbReference type="PANTHER" id="PTHR14233">
    <property type="entry name" value="DUF914-RELATED"/>
    <property type="match status" value="1"/>
</dbReference>
<dbReference type="EMBL" id="CAJVPV010005085">
    <property type="protein sequence ID" value="CAG8584408.1"/>
    <property type="molecule type" value="Genomic_DNA"/>
</dbReference>